<accession>A0AAD8Y6S1</accession>
<feature type="region of interest" description="Disordered" evidence="5">
    <location>
        <begin position="48"/>
        <end position="70"/>
    </location>
</feature>
<organism evidence="6 7">
    <name type="scientific">Skeletonema marinoi</name>
    <dbReference type="NCBI Taxonomy" id="267567"/>
    <lineage>
        <taxon>Eukaryota</taxon>
        <taxon>Sar</taxon>
        <taxon>Stramenopiles</taxon>
        <taxon>Ochrophyta</taxon>
        <taxon>Bacillariophyta</taxon>
        <taxon>Coscinodiscophyceae</taxon>
        <taxon>Thalassiosirophycidae</taxon>
        <taxon>Thalassiosirales</taxon>
        <taxon>Skeletonemataceae</taxon>
        <taxon>Skeletonema</taxon>
        <taxon>Skeletonema marinoi-dohrnii complex</taxon>
    </lineage>
</organism>
<dbReference type="Proteomes" id="UP001224775">
    <property type="component" value="Unassembled WGS sequence"/>
</dbReference>
<keyword evidence="4" id="KW-0904">Protein phosphatase</keyword>
<evidence type="ECO:0000313" key="7">
    <source>
        <dbReference type="Proteomes" id="UP001224775"/>
    </source>
</evidence>
<protein>
    <recommendedName>
        <fullName evidence="2">protein-tyrosine-phosphatase</fullName>
        <ecNumber evidence="2">3.1.3.48</ecNumber>
    </recommendedName>
</protein>
<feature type="compositionally biased region" description="Low complexity" evidence="5">
    <location>
        <begin position="48"/>
        <end position="62"/>
    </location>
</feature>
<sequence length="423" mass="46234">MSTETAAAQIPVCRVAIVGAQRQRVARVAAIIHADESLASVDTLAISGSSSVDPSSSRNNTSRLQELPSGVPPQVTIEYLPCVATFDSYEDEKGESVRYLAKLEYHGPNGTLVNGKSLAPFFDHQHESDDDDNNGEVQNPFPGIAGVAIGCGVDTDDDFAKVKTFLDALSSSCISEATDVDVSMIIECIQPNTEFSSMKEENDLFRDMSDEKKREAVKNRTIGPGKMAFFAYEVAEKAVQQRWRKELLADNKPETDTQDVTQNDADEAAPELVEIEEAAQHFIDPEKTRYACKRCRSVLFSTDDLEDPPHAQSLHNFGRRGQTSGQGMCQNLFIADPLPWMHGCNEMEGKLHCPKCQTKVGHYSWTGAQCSCGTWVTPAILVPVSKVDEMKPASQNIIAASGPLMFAQPPNVIVQTQSSTLDL</sequence>
<dbReference type="EMBL" id="JATAAI010000015">
    <property type="protein sequence ID" value="KAK1740781.1"/>
    <property type="molecule type" value="Genomic_DNA"/>
</dbReference>
<evidence type="ECO:0000256" key="4">
    <source>
        <dbReference type="ARBA" id="ARBA00022912"/>
    </source>
</evidence>
<reference evidence="6" key="1">
    <citation type="submission" date="2023-06" db="EMBL/GenBank/DDBJ databases">
        <title>Survivors Of The Sea: Transcriptome response of Skeletonema marinoi to long-term dormancy.</title>
        <authorList>
            <person name="Pinder M.I.M."/>
            <person name="Kourtchenko O."/>
            <person name="Robertson E.K."/>
            <person name="Larsson T."/>
            <person name="Maumus F."/>
            <person name="Osuna-Cruz C.M."/>
            <person name="Vancaester E."/>
            <person name="Stenow R."/>
            <person name="Vandepoele K."/>
            <person name="Ploug H."/>
            <person name="Bruchert V."/>
            <person name="Godhe A."/>
            <person name="Topel M."/>
        </authorList>
    </citation>
    <scope>NUCLEOTIDE SEQUENCE</scope>
    <source>
        <strain evidence="6">R05AC</strain>
    </source>
</reference>
<dbReference type="PANTHER" id="PTHR45848">
    <property type="entry name" value="DUAL SPECIFICITY PROTEIN PHOSPHATASE 12 FAMILY MEMBER"/>
    <property type="match status" value="1"/>
</dbReference>
<comment type="caution">
    <text evidence="6">The sequence shown here is derived from an EMBL/GenBank/DDBJ whole genome shotgun (WGS) entry which is preliminary data.</text>
</comment>
<comment type="similarity">
    <text evidence="1">Belongs to the protein-tyrosine phosphatase family. Non-receptor class dual specificity subfamily.</text>
</comment>
<keyword evidence="3 6" id="KW-0378">Hydrolase</keyword>
<name>A0AAD8Y6S1_9STRA</name>
<evidence type="ECO:0000256" key="2">
    <source>
        <dbReference type="ARBA" id="ARBA00013064"/>
    </source>
</evidence>
<gene>
    <name evidence="6" type="ORF">QTG54_008876</name>
</gene>
<evidence type="ECO:0000256" key="5">
    <source>
        <dbReference type="SAM" id="MobiDB-lite"/>
    </source>
</evidence>
<dbReference type="EC" id="3.1.3.48" evidence="2"/>
<evidence type="ECO:0000313" key="6">
    <source>
        <dbReference type="EMBL" id="KAK1740781.1"/>
    </source>
</evidence>
<evidence type="ECO:0000256" key="3">
    <source>
        <dbReference type="ARBA" id="ARBA00022801"/>
    </source>
</evidence>
<dbReference type="GO" id="GO:0004725">
    <property type="term" value="F:protein tyrosine phosphatase activity"/>
    <property type="evidence" value="ECO:0007669"/>
    <property type="project" value="UniProtKB-EC"/>
</dbReference>
<keyword evidence="7" id="KW-1185">Reference proteome</keyword>
<evidence type="ECO:0000256" key="1">
    <source>
        <dbReference type="ARBA" id="ARBA00008601"/>
    </source>
</evidence>
<dbReference type="AlphaFoldDB" id="A0AAD8Y6S1"/>
<proteinExistence type="inferred from homology"/>
<dbReference type="PANTHER" id="PTHR45848:SF4">
    <property type="entry name" value="DUAL SPECIFICITY PROTEIN PHOSPHATASE 12"/>
    <property type="match status" value="1"/>
</dbReference>
<dbReference type="GO" id="GO:0008138">
    <property type="term" value="F:protein tyrosine/serine/threonine phosphatase activity"/>
    <property type="evidence" value="ECO:0007669"/>
    <property type="project" value="TreeGrafter"/>
</dbReference>